<keyword evidence="3" id="KW-1185">Reference proteome</keyword>
<proteinExistence type="predicted"/>
<reference evidence="2" key="2">
    <citation type="submission" date="2024-10" db="UniProtKB">
        <authorList>
            <consortium name="EnsemblProtists"/>
        </authorList>
    </citation>
    <scope>IDENTIFICATION</scope>
</reference>
<dbReference type="PaxDb" id="2903-EOD15175"/>
<accession>A0A0D3IV90</accession>
<evidence type="ECO:0000313" key="3">
    <source>
        <dbReference type="Proteomes" id="UP000013827"/>
    </source>
</evidence>
<evidence type="ECO:0008006" key="4">
    <source>
        <dbReference type="Google" id="ProtNLM"/>
    </source>
</evidence>
<evidence type="ECO:0000313" key="2">
    <source>
        <dbReference type="EnsemblProtists" id="EOD15175"/>
    </source>
</evidence>
<feature type="chain" id="PRO_5044262371" description="Calcineurin-like phosphoesterase domain-containing protein" evidence="1">
    <location>
        <begin position="22"/>
        <end position="356"/>
    </location>
</feature>
<sequence length="356" mass="39353">MLAISCVFLSFSSAPVPDGGAGVCVTGCSPYTEPPFPTWSHMVSEMSKECKLMVHVGDTKSGSGVCDDDLMAGPLRIMVATGTPTLYTLGDNEATDCHRMKTRGDYTADGGSTCKDDPCTYPRESQFYQAEAARTYMIEQFMTDTTTDLTGKLPVTTQSEECPFNTMVVVDKMLVAPIEMPGSNFGLSNEANMEFVDPYDSKEKCATDACKATMSHLDMFHRANNCNMAWIEGAAFTAANFGLKAVIIPFHARWWTDPPNGGVKHEAAYGDFYSKMKNVTKANPDIMFYTVHADSHYWITFSPDGIENWVNVMVEGSTRGLTSFGQFKFEEGNEFDPVSIKEVHRKTPEEMDMYSD</sequence>
<feature type="signal peptide" evidence="1">
    <location>
        <begin position="1"/>
        <end position="21"/>
    </location>
</feature>
<protein>
    <recommendedName>
        <fullName evidence="4">Calcineurin-like phosphoesterase domain-containing protein</fullName>
    </recommendedName>
</protein>
<dbReference type="RefSeq" id="XP_005767604.1">
    <property type="nucleotide sequence ID" value="XM_005767547.1"/>
</dbReference>
<organism evidence="2 3">
    <name type="scientific">Emiliania huxleyi (strain CCMP1516)</name>
    <dbReference type="NCBI Taxonomy" id="280463"/>
    <lineage>
        <taxon>Eukaryota</taxon>
        <taxon>Haptista</taxon>
        <taxon>Haptophyta</taxon>
        <taxon>Prymnesiophyceae</taxon>
        <taxon>Isochrysidales</taxon>
        <taxon>Noelaerhabdaceae</taxon>
        <taxon>Emiliania</taxon>
    </lineage>
</organism>
<dbReference type="AlphaFoldDB" id="A0A0D3IV90"/>
<name>A0A0D3IV90_EMIH1</name>
<dbReference type="EnsemblProtists" id="EOD15175">
    <property type="protein sequence ID" value="EOD15175"/>
    <property type="gene ID" value="EMIHUDRAFT_445628"/>
</dbReference>
<dbReference type="Proteomes" id="UP000013827">
    <property type="component" value="Unassembled WGS sequence"/>
</dbReference>
<dbReference type="KEGG" id="ehx:EMIHUDRAFT_445628"/>
<keyword evidence="1" id="KW-0732">Signal</keyword>
<evidence type="ECO:0000256" key="1">
    <source>
        <dbReference type="SAM" id="SignalP"/>
    </source>
</evidence>
<reference evidence="3" key="1">
    <citation type="journal article" date="2013" name="Nature">
        <title>Pan genome of the phytoplankton Emiliania underpins its global distribution.</title>
        <authorList>
            <person name="Read B.A."/>
            <person name="Kegel J."/>
            <person name="Klute M.J."/>
            <person name="Kuo A."/>
            <person name="Lefebvre S.C."/>
            <person name="Maumus F."/>
            <person name="Mayer C."/>
            <person name="Miller J."/>
            <person name="Monier A."/>
            <person name="Salamov A."/>
            <person name="Young J."/>
            <person name="Aguilar M."/>
            <person name="Claverie J.M."/>
            <person name="Frickenhaus S."/>
            <person name="Gonzalez K."/>
            <person name="Herman E.K."/>
            <person name="Lin Y.C."/>
            <person name="Napier J."/>
            <person name="Ogata H."/>
            <person name="Sarno A.F."/>
            <person name="Shmutz J."/>
            <person name="Schroeder D."/>
            <person name="de Vargas C."/>
            <person name="Verret F."/>
            <person name="von Dassow P."/>
            <person name="Valentin K."/>
            <person name="Van de Peer Y."/>
            <person name="Wheeler G."/>
            <person name="Dacks J.B."/>
            <person name="Delwiche C.F."/>
            <person name="Dyhrman S.T."/>
            <person name="Glockner G."/>
            <person name="John U."/>
            <person name="Richards T."/>
            <person name="Worden A.Z."/>
            <person name="Zhang X."/>
            <person name="Grigoriev I.V."/>
            <person name="Allen A.E."/>
            <person name="Bidle K."/>
            <person name="Borodovsky M."/>
            <person name="Bowler C."/>
            <person name="Brownlee C."/>
            <person name="Cock J.M."/>
            <person name="Elias M."/>
            <person name="Gladyshev V.N."/>
            <person name="Groth M."/>
            <person name="Guda C."/>
            <person name="Hadaegh A."/>
            <person name="Iglesias-Rodriguez M.D."/>
            <person name="Jenkins J."/>
            <person name="Jones B.M."/>
            <person name="Lawson T."/>
            <person name="Leese F."/>
            <person name="Lindquist E."/>
            <person name="Lobanov A."/>
            <person name="Lomsadze A."/>
            <person name="Malik S.B."/>
            <person name="Marsh M.E."/>
            <person name="Mackinder L."/>
            <person name="Mock T."/>
            <person name="Mueller-Roeber B."/>
            <person name="Pagarete A."/>
            <person name="Parker M."/>
            <person name="Probert I."/>
            <person name="Quesneville H."/>
            <person name="Raines C."/>
            <person name="Rensing S.A."/>
            <person name="Riano-Pachon D.M."/>
            <person name="Richier S."/>
            <person name="Rokitta S."/>
            <person name="Shiraiwa Y."/>
            <person name="Soanes D.M."/>
            <person name="van der Giezen M."/>
            <person name="Wahlund T.M."/>
            <person name="Williams B."/>
            <person name="Wilson W."/>
            <person name="Wolfe G."/>
            <person name="Wurch L.L."/>
        </authorList>
    </citation>
    <scope>NUCLEOTIDE SEQUENCE</scope>
</reference>
<dbReference type="HOGENOM" id="CLU_779463_0_0_1"/>
<dbReference type="GeneID" id="17261339"/>